<proteinExistence type="predicted"/>
<reference evidence="2 3" key="1">
    <citation type="submission" date="2019-05" db="EMBL/GenBank/DDBJ databases">
        <title>Another draft genome of Portunus trituberculatus and its Hox gene families provides insights of decapod evolution.</title>
        <authorList>
            <person name="Jeong J.-H."/>
            <person name="Song I."/>
            <person name="Kim S."/>
            <person name="Choi T."/>
            <person name="Kim D."/>
            <person name="Ryu S."/>
            <person name="Kim W."/>
        </authorList>
    </citation>
    <scope>NUCLEOTIDE SEQUENCE [LARGE SCALE GENOMIC DNA]</scope>
    <source>
        <tissue evidence="2">Muscle</tissue>
    </source>
</reference>
<sequence length="99" mass="11053">MMAVNRRNSFPMLTEQRIANTKWLKGTLTLHSDRFGEKSDVTRELRGSPCGHQKSAKFGLKLPSSVVCGHPTAKSESRQAEIRQVQGPTHSQGNLKQHN</sequence>
<dbReference type="Proteomes" id="UP000324222">
    <property type="component" value="Unassembled WGS sequence"/>
</dbReference>
<name>A0A5B7E1J9_PORTR</name>
<dbReference type="EMBL" id="VSRR010001778">
    <property type="protein sequence ID" value="MPC27628.1"/>
    <property type="molecule type" value="Genomic_DNA"/>
</dbReference>
<evidence type="ECO:0000256" key="1">
    <source>
        <dbReference type="SAM" id="MobiDB-lite"/>
    </source>
</evidence>
<comment type="caution">
    <text evidence="2">The sequence shown here is derived from an EMBL/GenBank/DDBJ whole genome shotgun (WGS) entry which is preliminary data.</text>
</comment>
<feature type="compositionally biased region" description="Polar residues" evidence="1">
    <location>
        <begin position="86"/>
        <end position="99"/>
    </location>
</feature>
<protein>
    <submittedName>
        <fullName evidence="2">Uncharacterized protein</fullName>
    </submittedName>
</protein>
<evidence type="ECO:0000313" key="3">
    <source>
        <dbReference type="Proteomes" id="UP000324222"/>
    </source>
</evidence>
<dbReference type="AlphaFoldDB" id="A0A5B7E1J9"/>
<feature type="region of interest" description="Disordered" evidence="1">
    <location>
        <begin position="69"/>
        <end position="99"/>
    </location>
</feature>
<dbReference type="OrthoDB" id="5971574at2759"/>
<accession>A0A5B7E1J9</accession>
<evidence type="ECO:0000313" key="2">
    <source>
        <dbReference type="EMBL" id="MPC27628.1"/>
    </source>
</evidence>
<keyword evidence="3" id="KW-1185">Reference proteome</keyword>
<organism evidence="2 3">
    <name type="scientific">Portunus trituberculatus</name>
    <name type="common">Swimming crab</name>
    <name type="synonym">Neptunus trituberculatus</name>
    <dbReference type="NCBI Taxonomy" id="210409"/>
    <lineage>
        <taxon>Eukaryota</taxon>
        <taxon>Metazoa</taxon>
        <taxon>Ecdysozoa</taxon>
        <taxon>Arthropoda</taxon>
        <taxon>Crustacea</taxon>
        <taxon>Multicrustacea</taxon>
        <taxon>Malacostraca</taxon>
        <taxon>Eumalacostraca</taxon>
        <taxon>Eucarida</taxon>
        <taxon>Decapoda</taxon>
        <taxon>Pleocyemata</taxon>
        <taxon>Brachyura</taxon>
        <taxon>Eubrachyura</taxon>
        <taxon>Portunoidea</taxon>
        <taxon>Portunidae</taxon>
        <taxon>Portuninae</taxon>
        <taxon>Portunus</taxon>
    </lineage>
</organism>
<gene>
    <name evidence="2" type="ORF">E2C01_020803</name>
</gene>